<name>A0A7M7MQV7_APIME</name>
<evidence type="ECO:0000313" key="3">
    <source>
        <dbReference type="Proteomes" id="UP000005203"/>
    </source>
</evidence>
<keyword evidence="3" id="KW-1185">Reference proteome</keyword>
<keyword evidence="1" id="KW-0732">Signal</keyword>
<dbReference type="AlphaFoldDB" id="A0A7M7MQV7"/>
<dbReference type="EnsemblMetazoa" id="XM_026443905">
    <property type="protein sequence ID" value="XP_026299690"/>
    <property type="gene ID" value="LOC102655564"/>
</dbReference>
<reference evidence="2" key="1">
    <citation type="submission" date="2021-01" db="UniProtKB">
        <authorList>
            <consortium name="EnsemblMetazoa"/>
        </authorList>
    </citation>
    <scope>IDENTIFICATION</scope>
    <source>
        <strain evidence="2">DH4</strain>
    </source>
</reference>
<dbReference type="RefSeq" id="XP_026299690.1">
    <property type="nucleotide sequence ID" value="XM_026443905.1"/>
</dbReference>
<evidence type="ECO:0000313" key="4">
    <source>
        <dbReference type="RefSeq" id="XP_026299690.1"/>
    </source>
</evidence>
<dbReference type="Proteomes" id="UP000005203">
    <property type="component" value="Linkage group LG11"/>
</dbReference>
<gene>
    <name evidence="4" type="primary">LOC102655564</name>
</gene>
<organism evidence="2">
    <name type="scientific">Apis mellifera</name>
    <name type="common">Honeybee</name>
    <dbReference type="NCBI Taxonomy" id="7460"/>
    <lineage>
        <taxon>Eukaryota</taxon>
        <taxon>Metazoa</taxon>
        <taxon>Ecdysozoa</taxon>
        <taxon>Arthropoda</taxon>
        <taxon>Hexapoda</taxon>
        <taxon>Insecta</taxon>
        <taxon>Pterygota</taxon>
        <taxon>Neoptera</taxon>
        <taxon>Endopterygota</taxon>
        <taxon>Hymenoptera</taxon>
        <taxon>Apocrita</taxon>
        <taxon>Aculeata</taxon>
        <taxon>Apoidea</taxon>
        <taxon>Anthophila</taxon>
        <taxon>Apidae</taxon>
        <taxon>Apis</taxon>
    </lineage>
</organism>
<dbReference type="GeneID" id="102655564"/>
<proteinExistence type="predicted"/>
<reference evidence="4" key="2">
    <citation type="submission" date="2025-04" db="UniProtKB">
        <authorList>
            <consortium name="RefSeq"/>
        </authorList>
    </citation>
    <scope>IDENTIFICATION</scope>
    <source>
        <strain evidence="4">DH4</strain>
        <tissue evidence="4">Whole body</tissue>
    </source>
</reference>
<feature type="chain" id="PRO_5044660622" evidence="1">
    <location>
        <begin position="27"/>
        <end position="295"/>
    </location>
</feature>
<evidence type="ECO:0000256" key="1">
    <source>
        <dbReference type="SAM" id="SignalP"/>
    </source>
</evidence>
<feature type="signal peptide" evidence="1">
    <location>
        <begin position="1"/>
        <end position="26"/>
    </location>
</feature>
<protein>
    <submittedName>
        <fullName evidence="4">Uncharacterized protein LOC102655564 isoform X2</fullName>
    </submittedName>
</protein>
<evidence type="ECO:0000313" key="2">
    <source>
        <dbReference type="EnsemblMetazoa" id="XP_026299690"/>
    </source>
</evidence>
<accession>A0A8B8H6Q8</accession>
<accession>A0A7M7MQV7</accession>
<dbReference type="OrthoDB" id="7617356at2759"/>
<sequence length="295" mass="33823">MESICALLATVILIFPLIIQLQMLIADPKKLCTIFHYYATTTTSEESDKTSSLNMLQQYPKDQRTAFNVPSSNSKILLTNLRTVSSSPNLIQNDALTSIPFEMKNRDSNESDIAEHSSTFVKTGQVLPIVDITWNYNSFRFKTFEECLRNCYGDKYPPGEVVLNSMQLNLLDSYTNVTLGMAGLFDFAKEEGESSHLEAVETKQEIEYLDPLDHFVTKQHCKPATIERFTKTDHEEDRGWDNMASWHDMEEDCDIEAVITGREKNQPNRRSFRKIEAPRKCYLSSSRRVCRTNDS</sequence>